<dbReference type="RefSeq" id="WP_167615955.1">
    <property type="nucleotide sequence ID" value="NZ_JAAUVV010000003.1"/>
</dbReference>
<name>A0AAP6XLB1_9CORY</name>
<evidence type="ECO:0000313" key="3">
    <source>
        <dbReference type="Proteomes" id="UP000591626"/>
    </source>
</evidence>
<protein>
    <submittedName>
        <fullName evidence="2">Uncharacterized protein</fullName>
    </submittedName>
</protein>
<dbReference type="AlphaFoldDB" id="A0AAP6XLB1"/>
<evidence type="ECO:0000313" key="2">
    <source>
        <dbReference type="EMBL" id="NJJ03375.1"/>
    </source>
</evidence>
<feature type="region of interest" description="Disordered" evidence="1">
    <location>
        <begin position="16"/>
        <end position="43"/>
    </location>
</feature>
<reference evidence="2 3" key="1">
    <citation type="submission" date="2020-03" db="EMBL/GenBank/DDBJ databases">
        <title>Draft genome sequences of bacterial isolates from the female urobiome.</title>
        <authorList>
            <person name="Miller-Ensminger T."/>
            <person name="Wolfe A.J."/>
            <person name="Putonti C."/>
        </authorList>
    </citation>
    <scope>NUCLEOTIDE SEQUENCE [LARGE SCALE GENOMIC DNA]</scope>
    <source>
        <strain evidence="2 3">UMB8490</strain>
    </source>
</reference>
<sequence>MQRTMIAALVLTTVPTGCGDSDKVTETPSTTETTPVAESAPAGEPAVVECLAGTPGAAR</sequence>
<accession>A0AAP6XLB1</accession>
<dbReference type="EMBL" id="JAAUVV010000003">
    <property type="protein sequence ID" value="NJJ03375.1"/>
    <property type="molecule type" value="Genomic_DNA"/>
</dbReference>
<comment type="caution">
    <text evidence="2">The sequence shown here is derived from an EMBL/GenBank/DDBJ whole genome shotgun (WGS) entry which is preliminary data.</text>
</comment>
<dbReference type="Proteomes" id="UP000591626">
    <property type="component" value="Unassembled WGS sequence"/>
</dbReference>
<gene>
    <name evidence="2" type="ORF">HC138_03180</name>
</gene>
<organism evidence="2 3">
    <name type="scientific">Corynebacterium coyleae</name>
    <dbReference type="NCBI Taxonomy" id="53374"/>
    <lineage>
        <taxon>Bacteria</taxon>
        <taxon>Bacillati</taxon>
        <taxon>Actinomycetota</taxon>
        <taxon>Actinomycetes</taxon>
        <taxon>Mycobacteriales</taxon>
        <taxon>Corynebacteriaceae</taxon>
        <taxon>Corynebacterium</taxon>
    </lineage>
</organism>
<evidence type="ECO:0000256" key="1">
    <source>
        <dbReference type="SAM" id="MobiDB-lite"/>
    </source>
</evidence>
<feature type="compositionally biased region" description="Low complexity" evidence="1">
    <location>
        <begin position="26"/>
        <end position="42"/>
    </location>
</feature>
<proteinExistence type="predicted"/>